<feature type="chain" id="PRO_5001830362" evidence="5">
    <location>
        <begin position="22"/>
        <end position="257"/>
    </location>
</feature>
<dbReference type="GO" id="GO:0005886">
    <property type="term" value="C:plasma membrane"/>
    <property type="evidence" value="ECO:0007669"/>
    <property type="project" value="TreeGrafter"/>
</dbReference>
<sequence length="257" mass="28431">MKNFISKSLFCIFICISSTLASDSKIITNEEEPGRGVILTPGQELVLQCNNTDDPLAKIQWEKNGMAVNTTDPRIRLEANTLSIEKSIESDCGNYTCISGDARATIVVRSIVKLGPFDSSRNVVQGQPIVLVCNVTQGIPLPTLQWLKGNNFLNLSDSRIQIKSDARGIEGTELIIADAQFDDRANYTCIASNEISSANASILVRVKDKYAALWPFLGICAEVGVLCTIIFIYEKRRQKPDFDESETEHNTENRNIP</sequence>
<dbReference type="EMBL" id="KK119043">
    <property type="protein sequence ID" value="KFM74486.1"/>
    <property type="molecule type" value="Genomic_DNA"/>
</dbReference>
<feature type="non-terminal residue" evidence="7">
    <location>
        <position position="257"/>
    </location>
</feature>
<evidence type="ECO:0000256" key="5">
    <source>
        <dbReference type="SAM" id="SignalP"/>
    </source>
</evidence>
<dbReference type="PANTHER" id="PTHR45080">
    <property type="entry name" value="CONTACTIN 5"/>
    <property type="match status" value="1"/>
</dbReference>
<gene>
    <name evidence="7" type="ORF">X975_03869</name>
</gene>
<dbReference type="FunFam" id="2.60.40.10:FF:000032">
    <property type="entry name" value="palladin isoform X1"/>
    <property type="match status" value="1"/>
</dbReference>
<dbReference type="GO" id="GO:0007156">
    <property type="term" value="P:homophilic cell adhesion via plasma membrane adhesion molecules"/>
    <property type="evidence" value="ECO:0007669"/>
    <property type="project" value="TreeGrafter"/>
</dbReference>
<evidence type="ECO:0000313" key="8">
    <source>
        <dbReference type="Proteomes" id="UP000054359"/>
    </source>
</evidence>
<reference evidence="7 8" key="1">
    <citation type="submission" date="2013-11" db="EMBL/GenBank/DDBJ databases">
        <title>Genome sequencing of Stegodyphus mimosarum.</title>
        <authorList>
            <person name="Bechsgaard J."/>
        </authorList>
    </citation>
    <scope>NUCLEOTIDE SEQUENCE [LARGE SCALE GENOMIC DNA]</scope>
</reference>
<dbReference type="PROSITE" id="PS50835">
    <property type="entry name" value="IG_LIKE"/>
    <property type="match status" value="2"/>
</dbReference>
<dbReference type="Proteomes" id="UP000054359">
    <property type="component" value="Unassembled WGS sequence"/>
</dbReference>
<evidence type="ECO:0000313" key="7">
    <source>
        <dbReference type="EMBL" id="KFM74486.1"/>
    </source>
</evidence>
<accession>A0A087UAU7</accession>
<dbReference type="OMA" id="VTQWTWY"/>
<evidence type="ECO:0000256" key="4">
    <source>
        <dbReference type="SAM" id="Phobius"/>
    </source>
</evidence>
<dbReference type="Gene3D" id="2.60.40.10">
    <property type="entry name" value="Immunoglobulins"/>
    <property type="match status" value="2"/>
</dbReference>
<feature type="domain" description="Ig-like" evidence="6">
    <location>
        <begin position="24"/>
        <end position="107"/>
    </location>
</feature>
<keyword evidence="4" id="KW-0472">Membrane</keyword>
<feature type="transmembrane region" description="Helical" evidence="4">
    <location>
        <begin position="212"/>
        <end position="233"/>
    </location>
</feature>
<organism evidence="7 8">
    <name type="scientific">Stegodyphus mimosarum</name>
    <name type="common">African social velvet spider</name>
    <dbReference type="NCBI Taxonomy" id="407821"/>
    <lineage>
        <taxon>Eukaryota</taxon>
        <taxon>Metazoa</taxon>
        <taxon>Ecdysozoa</taxon>
        <taxon>Arthropoda</taxon>
        <taxon>Chelicerata</taxon>
        <taxon>Arachnida</taxon>
        <taxon>Araneae</taxon>
        <taxon>Araneomorphae</taxon>
        <taxon>Entelegynae</taxon>
        <taxon>Eresoidea</taxon>
        <taxon>Eresidae</taxon>
        <taxon>Stegodyphus</taxon>
    </lineage>
</organism>
<keyword evidence="1 5" id="KW-0732">Signal</keyword>
<keyword evidence="8" id="KW-1185">Reference proteome</keyword>
<name>A0A087UAU7_STEMI</name>
<evidence type="ECO:0000256" key="2">
    <source>
        <dbReference type="ARBA" id="ARBA00023157"/>
    </source>
</evidence>
<dbReference type="STRING" id="407821.A0A087UAU7"/>
<proteinExistence type="predicted"/>
<dbReference type="PANTHER" id="PTHR45080:SF8">
    <property type="entry name" value="IG-LIKE DOMAIN-CONTAINING PROTEIN"/>
    <property type="match status" value="1"/>
</dbReference>
<keyword evidence="2" id="KW-1015">Disulfide bond</keyword>
<feature type="domain" description="Ig-like" evidence="6">
    <location>
        <begin position="116"/>
        <end position="201"/>
    </location>
</feature>
<dbReference type="InterPro" id="IPR013783">
    <property type="entry name" value="Ig-like_fold"/>
</dbReference>
<dbReference type="Pfam" id="PF13927">
    <property type="entry name" value="Ig_3"/>
    <property type="match status" value="2"/>
</dbReference>
<keyword evidence="4" id="KW-1133">Transmembrane helix</keyword>
<evidence type="ECO:0000259" key="6">
    <source>
        <dbReference type="PROSITE" id="PS50835"/>
    </source>
</evidence>
<dbReference type="OrthoDB" id="5970915at2759"/>
<protein>
    <submittedName>
        <fullName evidence="7">Basigin</fullName>
    </submittedName>
</protein>
<dbReference type="SUPFAM" id="SSF48726">
    <property type="entry name" value="Immunoglobulin"/>
    <property type="match status" value="2"/>
</dbReference>
<dbReference type="InterPro" id="IPR036179">
    <property type="entry name" value="Ig-like_dom_sf"/>
</dbReference>
<dbReference type="InterPro" id="IPR007110">
    <property type="entry name" value="Ig-like_dom"/>
</dbReference>
<dbReference type="InterPro" id="IPR003598">
    <property type="entry name" value="Ig_sub2"/>
</dbReference>
<dbReference type="InterPro" id="IPR050958">
    <property type="entry name" value="Cell_Adh-Cytoskel_Orgn"/>
</dbReference>
<dbReference type="SMART" id="SM00408">
    <property type="entry name" value="IGc2"/>
    <property type="match status" value="2"/>
</dbReference>
<evidence type="ECO:0000256" key="1">
    <source>
        <dbReference type="ARBA" id="ARBA00022729"/>
    </source>
</evidence>
<feature type="signal peptide" evidence="5">
    <location>
        <begin position="1"/>
        <end position="21"/>
    </location>
</feature>
<dbReference type="InterPro" id="IPR003599">
    <property type="entry name" value="Ig_sub"/>
</dbReference>
<dbReference type="AlphaFoldDB" id="A0A087UAU7"/>
<dbReference type="SMART" id="SM00409">
    <property type="entry name" value="IG"/>
    <property type="match status" value="2"/>
</dbReference>
<keyword evidence="4" id="KW-0812">Transmembrane</keyword>
<evidence type="ECO:0000256" key="3">
    <source>
        <dbReference type="ARBA" id="ARBA00023319"/>
    </source>
</evidence>
<keyword evidence="3" id="KW-0393">Immunoglobulin domain</keyword>